<name>A0ACB9XU52_CHAAC</name>
<reference evidence="1" key="1">
    <citation type="submission" date="2022-05" db="EMBL/GenBank/DDBJ databases">
        <title>Chromosome-level genome of Chaenocephalus aceratus.</title>
        <authorList>
            <person name="Park H."/>
        </authorList>
    </citation>
    <scope>NUCLEOTIDE SEQUENCE</scope>
    <source>
        <strain evidence="1">KU_202001</strain>
    </source>
</reference>
<dbReference type="EMBL" id="CM043787">
    <property type="protein sequence ID" value="KAI4830280.1"/>
    <property type="molecule type" value="Genomic_DNA"/>
</dbReference>
<dbReference type="Proteomes" id="UP001057452">
    <property type="component" value="Chromosome 3"/>
</dbReference>
<gene>
    <name evidence="1" type="ORF">KUCAC02_001924</name>
</gene>
<protein>
    <submittedName>
        <fullName evidence="1">Uncharacterized protein</fullName>
    </submittedName>
</protein>
<evidence type="ECO:0000313" key="2">
    <source>
        <dbReference type="Proteomes" id="UP001057452"/>
    </source>
</evidence>
<accession>A0ACB9XU52</accession>
<keyword evidence="2" id="KW-1185">Reference proteome</keyword>
<feature type="non-terminal residue" evidence="1">
    <location>
        <position position="1"/>
    </location>
</feature>
<proteinExistence type="predicted"/>
<organism evidence="1 2">
    <name type="scientific">Chaenocephalus aceratus</name>
    <name type="common">Blackfin icefish</name>
    <name type="synonym">Chaenichthys aceratus</name>
    <dbReference type="NCBI Taxonomy" id="36190"/>
    <lineage>
        <taxon>Eukaryota</taxon>
        <taxon>Metazoa</taxon>
        <taxon>Chordata</taxon>
        <taxon>Craniata</taxon>
        <taxon>Vertebrata</taxon>
        <taxon>Euteleostomi</taxon>
        <taxon>Actinopterygii</taxon>
        <taxon>Neopterygii</taxon>
        <taxon>Teleostei</taxon>
        <taxon>Neoteleostei</taxon>
        <taxon>Acanthomorphata</taxon>
        <taxon>Eupercaria</taxon>
        <taxon>Perciformes</taxon>
        <taxon>Notothenioidei</taxon>
        <taxon>Channichthyidae</taxon>
        <taxon>Chaenocephalus</taxon>
    </lineage>
</organism>
<evidence type="ECO:0000313" key="1">
    <source>
        <dbReference type="EMBL" id="KAI4830280.1"/>
    </source>
</evidence>
<sequence>DHYSDRSCALTTSRLLEDPSASGRHQLVHAESPAAHGARIDAVDRVHRDSERLFEPMERQDDGEDSAEEP</sequence>
<comment type="caution">
    <text evidence="1">The sequence shown here is derived from an EMBL/GenBank/DDBJ whole genome shotgun (WGS) entry which is preliminary data.</text>
</comment>
<feature type="non-terminal residue" evidence="1">
    <location>
        <position position="70"/>
    </location>
</feature>